<feature type="region of interest" description="Disordered" evidence="1">
    <location>
        <begin position="14"/>
        <end position="46"/>
    </location>
</feature>
<evidence type="ECO:0000313" key="2">
    <source>
        <dbReference type="EMBL" id="PSS32047.1"/>
    </source>
</evidence>
<sequence length="110" mass="12223">MVVGLLPEKAPASACTNAKSGFDESQVRTKPNRRKPDNDPVSGPSPIMKLIGNENAGRTDPMFYVNADNFIKTCCEPTTVDFDHHVFMVTPLQKISNWPDPKYQESLSKL</sequence>
<keyword evidence="3" id="KW-1185">Reference proteome</keyword>
<organism evidence="2 3">
    <name type="scientific">Hermanssonia centrifuga</name>
    <dbReference type="NCBI Taxonomy" id="98765"/>
    <lineage>
        <taxon>Eukaryota</taxon>
        <taxon>Fungi</taxon>
        <taxon>Dikarya</taxon>
        <taxon>Basidiomycota</taxon>
        <taxon>Agaricomycotina</taxon>
        <taxon>Agaricomycetes</taxon>
        <taxon>Polyporales</taxon>
        <taxon>Meruliaceae</taxon>
        <taxon>Hermanssonia</taxon>
    </lineage>
</organism>
<evidence type="ECO:0000313" key="3">
    <source>
        <dbReference type="Proteomes" id="UP000186601"/>
    </source>
</evidence>
<protein>
    <submittedName>
        <fullName evidence="2">Uncharacterized protein</fullName>
    </submittedName>
</protein>
<comment type="caution">
    <text evidence="2">The sequence shown here is derived from an EMBL/GenBank/DDBJ whole genome shotgun (WGS) entry which is preliminary data.</text>
</comment>
<proteinExistence type="predicted"/>
<evidence type="ECO:0000256" key="1">
    <source>
        <dbReference type="SAM" id="MobiDB-lite"/>
    </source>
</evidence>
<gene>
    <name evidence="2" type="ORF">PHLCEN_2v2192</name>
</gene>
<accession>A0A2R6RPU9</accession>
<dbReference type="AlphaFoldDB" id="A0A2R6RPU9"/>
<dbReference type="EMBL" id="MLYV02000202">
    <property type="protein sequence ID" value="PSS32047.1"/>
    <property type="molecule type" value="Genomic_DNA"/>
</dbReference>
<reference evidence="2 3" key="1">
    <citation type="submission" date="2018-02" db="EMBL/GenBank/DDBJ databases">
        <title>Genome sequence of the basidiomycete white-rot fungus Phlebia centrifuga.</title>
        <authorList>
            <person name="Granchi Z."/>
            <person name="Peng M."/>
            <person name="de Vries R.P."/>
            <person name="Hilden K."/>
            <person name="Makela M.R."/>
            <person name="Grigoriev I."/>
            <person name="Riley R."/>
        </authorList>
    </citation>
    <scope>NUCLEOTIDE SEQUENCE [LARGE SCALE GENOMIC DNA]</scope>
    <source>
        <strain evidence="2 3">FBCC195</strain>
    </source>
</reference>
<name>A0A2R6RPU9_9APHY</name>
<dbReference type="Proteomes" id="UP000186601">
    <property type="component" value="Unassembled WGS sequence"/>
</dbReference>